<feature type="domain" description="TonB-dependent receptor-like beta-barrel" evidence="13">
    <location>
        <begin position="468"/>
        <end position="873"/>
    </location>
</feature>
<feature type="chain" id="PRO_5017672900" evidence="12">
    <location>
        <begin position="21"/>
        <end position="1065"/>
    </location>
</feature>
<evidence type="ECO:0000256" key="8">
    <source>
        <dbReference type="ARBA" id="ARBA00023170"/>
    </source>
</evidence>
<dbReference type="AlphaFoldDB" id="A0A3E1P1Z0"/>
<dbReference type="Pfam" id="PF00593">
    <property type="entry name" value="TonB_dep_Rec_b-barrel"/>
    <property type="match status" value="1"/>
</dbReference>
<keyword evidence="7 10" id="KW-0472">Membrane</keyword>
<evidence type="ECO:0000256" key="6">
    <source>
        <dbReference type="ARBA" id="ARBA00023077"/>
    </source>
</evidence>
<feature type="domain" description="TonB-dependent receptor plug" evidence="14">
    <location>
        <begin position="114"/>
        <end position="239"/>
    </location>
</feature>
<dbReference type="PANTHER" id="PTHR30069">
    <property type="entry name" value="TONB-DEPENDENT OUTER MEMBRANE RECEPTOR"/>
    <property type="match status" value="1"/>
</dbReference>
<evidence type="ECO:0000256" key="2">
    <source>
        <dbReference type="ARBA" id="ARBA00022448"/>
    </source>
</evidence>
<evidence type="ECO:0000259" key="13">
    <source>
        <dbReference type="Pfam" id="PF00593"/>
    </source>
</evidence>
<dbReference type="InterPro" id="IPR023996">
    <property type="entry name" value="TonB-dep_OMP_SusC/RagA"/>
</dbReference>
<dbReference type="InterPro" id="IPR037066">
    <property type="entry name" value="Plug_dom_sf"/>
</dbReference>
<dbReference type="Gene3D" id="2.40.170.20">
    <property type="entry name" value="TonB-dependent receptor, beta-barrel domain"/>
    <property type="match status" value="1"/>
</dbReference>
<dbReference type="InterPro" id="IPR023997">
    <property type="entry name" value="TonB-dep_OMP_SusC/RagA_CS"/>
</dbReference>
<dbReference type="Pfam" id="PF13715">
    <property type="entry name" value="CarbopepD_reg_2"/>
    <property type="match status" value="1"/>
</dbReference>
<dbReference type="GO" id="GO:0009279">
    <property type="term" value="C:cell outer membrane"/>
    <property type="evidence" value="ECO:0007669"/>
    <property type="project" value="UniProtKB-SubCell"/>
</dbReference>
<keyword evidence="6 11" id="KW-0798">TonB box</keyword>
<evidence type="ECO:0000256" key="9">
    <source>
        <dbReference type="ARBA" id="ARBA00023237"/>
    </source>
</evidence>
<keyword evidence="2 10" id="KW-0813">Transport</keyword>
<proteinExistence type="inferred from homology"/>
<keyword evidence="9 10" id="KW-0998">Cell outer membrane</keyword>
<dbReference type="SUPFAM" id="SSF56935">
    <property type="entry name" value="Porins"/>
    <property type="match status" value="1"/>
</dbReference>
<dbReference type="InterPro" id="IPR000531">
    <property type="entry name" value="Beta-barrel_TonB"/>
</dbReference>
<dbReference type="InterPro" id="IPR012910">
    <property type="entry name" value="Plug_dom"/>
</dbReference>
<dbReference type="InterPro" id="IPR036942">
    <property type="entry name" value="Beta-barrel_TonB_sf"/>
</dbReference>
<organism evidence="15 16">
    <name type="scientific">Chitinophaga silvisoli</name>
    <dbReference type="NCBI Taxonomy" id="2291814"/>
    <lineage>
        <taxon>Bacteria</taxon>
        <taxon>Pseudomonadati</taxon>
        <taxon>Bacteroidota</taxon>
        <taxon>Chitinophagia</taxon>
        <taxon>Chitinophagales</taxon>
        <taxon>Chitinophagaceae</taxon>
        <taxon>Chitinophaga</taxon>
    </lineage>
</organism>
<comment type="similarity">
    <text evidence="10 11">Belongs to the TonB-dependent receptor family.</text>
</comment>
<dbReference type="GO" id="GO:0044718">
    <property type="term" value="P:siderophore transmembrane transport"/>
    <property type="evidence" value="ECO:0007669"/>
    <property type="project" value="TreeGrafter"/>
</dbReference>
<keyword evidence="5 12" id="KW-0732">Signal</keyword>
<dbReference type="Gene3D" id="2.170.130.10">
    <property type="entry name" value="TonB-dependent receptor, plug domain"/>
    <property type="match status" value="1"/>
</dbReference>
<dbReference type="SUPFAM" id="SSF49464">
    <property type="entry name" value="Carboxypeptidase regulatory domain-like"/>
    <property type="match status" value="1"/>
</dbReference>
<comment type="subcellular location">
    <subcellularLocation>
        <location evidence="1 10">Cell outer membrane</location>
        <topology evidence="1 10">Multi-pass membrane protein</topology>
    </subcellularLocation>
</comment>
<dbReference type="InterPro" id="IPR039426">
    <property type="entry name" value="TonB-dep_rcpt-like"/>
</dbReference>
<sequence>MKRALLFFTMLMVSVTLTYAQQRQVTGKVTGPDGSPVPFATVQIKGTNTGTTTDQDGFFKLNAKPDAVLIVRSVGYISQNIPVGSSGTVSVALKSDDQNLQEVVVTALNVKRNKNELPYSAQTVAAEELNRTRDVNITTSLAGKVSGLEIRKNNTLGGSTNIVLRGAKSLKGNNQALFVVDGVPIDNSNTNSDDQLKGLGGYDYGNAAADINPDDVESVSVLKGAAATALYGSRASNGVVMITTKKGSRGLGVTINSGVNIGKYDPSTFAKYQNKYGAGYGSGYGSPDGYFYYTDVNGDGIEDRVVPVTEDASYGGKFDPNLQVYHWDAFYDKSPYYMKTRPWVAASNNPSAMFETAVGTNNSITVDGAGDKGYFKLGYSKFIDKGIMPNSRIAKDLINFGASYNLSSKLTASASINTTMIDGLGRYGTGYDSKNLMTNMRQWWETNVDVKEQKEMYLAEKRNITWNQADVGALNPIFWDNPYWTRYENYETDGRTRHFGNISLNYKAADWLDVVGRVSLDTYNEHQEERSAIGSIDVSKFSEYKRTFSEYNYDLMLNFNKNISQDLSFKGILGGNVRQTNISSILSSTNGGLLIPRLYALLNTANPMEAPTEKASREEVDGVYAAANFGFKELLFLDLTLRRDQSSTLPKGNNSYYYPSASLGFVFSKLIPQATWLTNGKVRVNWAQVGNTAPALYTRNYYDVPTGIDGVPLASVGGTKYNPDLKPEKTKSFETGLEMSFLGNRLGFDATYYRQNTVDQIVPLPVSTSTGYDYKVINAGDIQNQGIELSVFGTPVKTKDFSWTINVNWSRNRNKVVSLPGIDKLQLGDYQGGITVNAVLGQPYGTITGSDFIYKDGQKVVDADGYYEITNTSNHTIGNVNPDWIGSISNTLKYKNLALSFLVDVRHGGDMFSLDMYYGLATGLFPETALVNDLGNESRAPLSEGGGVILPGVTEDGKPNATRIANEYGTYGYYYNPDKAFVYDASYIKLRELSLTYSLPTSVIRHINPFKGVDFSLTGRNLWIIHKNLPYADPDDALSSGNSQGFTVGAYPAVRTFGANVRLRF</sequence>
<dbReference type="RefSeq" id="WP_116853790.1">
    <property type="nucleotide sequence ID" value="NZ_QTJV01000004.1"/>
</dbReference>
<evidence type="ECO:0000256" key="10">
    <source>
        <dbReference type="PROSITE-ProRule" id="PRU01360"/>
    </source>
</evidence>
<gene>
    <name evidence="15" type="ORF">DXN04_13025</name>
</gene>
<evidence type="ECO:0000256" key="7">
    <source>
        <dbReference type="ARBA" id="ARBA00023136"/>
    </source>
</evidence>
<keyword evidence="8" id="KW-0675">Receptor</keyword>
<dbReference type="Pfam" id="PF07715">
    <property type="entry name" value="Plug"/>
    <property type="match status" value="1"/>
</dbReference>
<reference evidence="15 16" key="1">
    <citation type="submission" date="2018-08" db="EMBL/GenBank/DDBJ databases">
        <title>Chitinophaga sp. K20C18050901, a novel bacterium isolated from forest soil.</title>
        <authorList>
            <person name="Wang C."/>
        </authorList>
    </citation>
    <scope>NUCLEOTIDE SEQUENCE [LARGE SCALE GENOMIC DNA]</scope>
    <source>
        <strain evidence="15 16">K20C18050901</strain>
    </source>
</reference>
<accession>A0A3E1P1Z0</accession>
<evidence type="ECO:0000259" key="14">
    <source>
        <dbReference type="Pfam" id="PF07715"/>
    </source>
</evidence>
<evidence type="ECO:0000313" key="15">
    <source>
        <dbReference type="EMBL" id="RFM34201.1"/>
    </source>
</evidence>
<keyword evidence="16" id="KW-1185">Reference proteome</keyword>
<evidence type="ECO:0000256" key="4">
    <source>
        <dbReference type="ARBA" id="ARBA00022692"/>
    </source>
</evidence>
<evidence type="ECO:0000313" key="16">
    <source>
        <dbReference type="Proteomes" id="UP000261174"/>
    </source>
</evidence>
<dbReference type="InterPro" id="IPR008969">
    <property type="entry name" value="CarboxyPept-like_regulatory"/>
</dbReference>
<evidence type="ECO:0000256" key="12">
    <source>
        <dbReference type="SAM" id="SignalP"/>
    </source>
</evidence>
<dbReference type="GO" id="GO:0015344">
    <property type="term" value="F:siderophore uptake transmembrane transporter activity"/>
    <property type="evidence" value="ECO:0007669"/>
    <property type="project" value="TreeGrafter"/>
</dbReference>
<dbReference type="EMBL" id="QTJV01000004">
    <property type="protein sequence ID" value="RFM34201.1"/>
    <property type="molecule type" value="Genomic_DNA"/>
</dbReference>
<feature type="signal peptide" evidence="12">
    <location>
        <begin position="1"/>
        <end position="20"/>
    </location>
</feature>
<protein>
    <submittedName>
        <fullName evidence="15">SusC/RagA family TonB-linked outer membrane protein</fullName>
    </submittedName>
</protein>
<name>A0A3E1P1Z0_9BACT</name>
<dbReference type="PROSITE" id="PS52016">
    <property type="entry name" value="TONB_DEPENDENT_REC_3"/>
    <property type="match status" value="1"/>
</dbReference>
<evidence type="ECO:0000256" key="11">
    <source>
        <dbReference type="RuleBase" id="RU003357"/>
    </source>
</evidence>
<dbReference type="Proteomes" id="UP000261174">
    <property type="component" value="Unassembled WGS sequence"/>
</dbReference>
<dbReference type="PANTHER" id="PTHR30069:SF29">
    <property type="entry name" value="HEMOGLOBIN AND HEMOGLOBIN-HAPTOGLOBIN-BINDING PROTEIN 1-RELATED"/>
    <property type="match status" value="1"/>
</dbReference>
<keyword evidence="3 10" id="KW-1134">Transmembrane beta strand</keyword>
<dbReference type="Gene3D" id="2.60.40.1120">
    <property type="entry name" value="Carboxypeptidase-like, regulatory domain"/>
    <property type="match status" value="1"/>
</dbReference>
<comment type="caution">
    <text evidence="15">The sequence shown here is derived from an EMBL/GenBank/DDBJ whole genome shotgun (WGS) entry which is preliminary data.</text>
</comment>
<dbReference type="NCBIfam" id="TIGR04056">
    <property type="entry name" value="OMP_RagA_SusC"/>
    <property type="match status" value="1"/>
</dbReference>
<evidence type="ECO:0000256" key="3">
    <source>
        <dbReference type="ARBA" id="ARBA00022452"/>
    </source>
</evidence>
<evidence type="ECO:0000256" key="1">
    <source>
        <dbReference type="ARBA" id="ARBA00004571"/>
    </source>
</evidence>
<evidence type="ECO:0000256" key="5">
    <source>
        <dbReference type="ARBA" id="ARBA00022729"/>
    </source>
</evidence>
<dbReference type="NCBIfam" id="TIGR04057">
    <property type="entry name" value="SusC_RagA_signa"/>
    <property type="match status" value="1"/>
</dbReference>
<keyword evidence="4 10" id="KW-0812">Transmembrane</keyword>
<dbReference type="OrthoDB" id="9768177at2"/>